<evidence type="ECO:0000256" key="3">
    <source>
        <dbReference type="ARBA" id="ARBA00022946"/>
    </source>
</evidence>
<dbReference type="GO" id="GO:0044391">
    <property type="term" value="C:ribosomal subunit"/>
    <property type="evidence" value="ECO:0007669"/>
    <property type="project" value="UniProtKB-ARBA"/>
</dbReference>
<dbReference type="SUPFAM" id="SSF47973">
    <property type="entry name" value="Ribosomal protein S7"/>
    <property type="match status" value="1"/>
</dbReference>
<dbReference type="GO" id="GO:0005759">
    <property type="term" value="C:mitochondrial matrix"/>
    <property type="evidence" value="ECO:0007669"/>
    <property type="project" value="UniProtKB-ARBA"/>
</dbReference>
<dbReference type="InterPro" id="IPR023798">
    <property type="entry name" value="Ribosomal_uS7_dom"/>
</dbReference>
<protein>
    <recommendedName>
        <fullName evidence="7">Small ribosomal subunit protein uS7m</fullName>
    </recommendedName>
    <alternativeName>
        <fullName evidence="8">28S ribosomal protein S7, mitochondrial</fullName>
    </alternativeName>
</protein>
<evidence type="ECO:0000256" key="1">
    <source>
        <dbReference type="ARBA" id="ARBA00004173"/>
    </source>
</evidence>
<evidence type="ECO:0000256" key="7">
    <source>
        <dbReference type="ARBA" id="ARBA00039306"/>
    </source>
</evidence>
<keyword evidence="6" id="KW-0687">Ribonucleoprotein</keyword>
<dbReference type="FunFam" id="1.10.455.10:FF:000004">
    <property type="entry name" value="28S ribosomal protein S7, mitochondrial"/>
    <property type="match status" value="1"/>
</dbReference>
<evidence type="ECO:0000256" key="8">
    <source>
        <dbReference type="ARBA" id="ARBA00041309"/>
    </source>
</evidence>
<evidence type="ECO:0000256" key="5">
    <source>
        <dbReference type="ARBA" id="ARBA00023128"/>
    </source>
</evidence>
<sequence length="288" mass="33552">MWLEAPKPMDVQVQEQLQEWNEDVKECEMKFSMAKCEVKNGSTIKDTYSSPVASLVLTDSSQLTADGFEKLPDQIIISELGPNRNYSQYAPYFIEPIFKKEKQEELYKSGEVEKISHVPIRAALNDQTSSVFYDEQVRKFTNYVMEMGKKTLARQLVEKTFENVKRTQLERFNTSTTPELKENIETNPLIIFYRAVENCKPLLQLSPIKRGGVTYQVPVPITEKRSNFLAMKWLIEAAQDKERTIHFPEKLAWELLDASSNQGRVVKRKQELHRQCEANRAYAHYRWS</sequence>
<dbReference type="CDD" id="cd14870">
    <property type="entry name" value="uS7_Mitochondria_Mammalian"/>
    <property type="match status" value="1"/>
</dbReference>
<evidence type="ECO:0000256" key="6">
    <source>
        <dbReference type="ARBA" id="ARBA00023274"/>
    </source>
</evidence>
<proteinExistence type="inferred from homology"/>
<evidence type="ECO:0000256" key="4">
    <source>
        <dbReference type="ARBA" id="ARBA00022980"/>
    </source>
</evidence>
<comment type="similarity">
    <text evidence="2">Belongs to the universal ribosomal protein uS7 family.</text>
</comment>
<feature type="domain" description="Small ribosomal subunit protein uS7" evidence="9">
    <location>
        <begin position="125"/>
        <end position="280"/>
    </location>
</feature>
<dbReference type="PANTHER" id="PTHR11205">
    <property type="entry name" value="RIBOSOMAL PROTEIN S7"/>
    <property type="match status" value="1"/>
</dbReference>
<keyword evidence="5" id="KW-0496">Mitochondrion</keyword>
<dbReference type="GO" id="GO:0005743">
    <property type="term" value="C:mitochondrial inner membrane"/>
    <property type="evidence" value="ECO:0007669"/>
    <property type="project" value="UniProtKB-ARBA"/>
</dbReference>
<dbReference type="Gene3D" id="1.10.455.10">
    <property type="entry name" value="Ribosomal protein S7 domain"/>
    <property type="match status" value="1"/>
</dbReference>
<dbReference type="EMBL" id="OE006122">
    <property type="protein sequence ID" value="CAD7462467.1"/>
    <property type="molecule type" value="Genomic_DNA"/>
</dbReference>
<gene>
    <name evidence="10" type="ORF">TTEB3V08_LOCUS10358</name>
</gene>
<evidence type="ECO:0000256" key="2">
    <source>
        <dbReference type="ARBA" id="ARBA00007151"/>
    </source>
</evidence>
<comment type="subcellular location">
    <subcellularLocation>
        <location evidence="1">Mitochondrion</location>
    </subcellularLocation>
</comment>
<dbReference type="Pfam" id="PF00177">
    <property type="entry name" value="Ribosomal_S7"/>
    <property type="match status" value="1"/>
</dbReference>
<dbReference type="GO" id="GO:0006412">
    <property type="term" value="P:translation"/>
    <property type="evidence" value="ECO:0007669"/>
    <property type="project" value="InterPro"/>
</dbReference>
<dbReference type="AlphaFoldDB" id="A0A7R9IQH3"/>
<name>A0A7R9IQH3_9NEOP</name>
<evidence type="ECO:0000313" key="10">
    <source>
        <dbReference type="EMBL" id="CAD7462467.1"/>
    </source>
</evidence>
<evidence type="ECO:0000259" key="9">
    <source>
        <dbReference type="Pfam" id="PF00177"/>
    </source>
</evidence>
<keyword evidence="4" id="KW-0689">Ribosomal protein</keyword>
<reference evidence="10" key="1">
    <citation type="submission" date="2020-11" db="EMBL/GenBank/DDBJ databases">
        <authorList>
            <person name="Tran Van P."/>
        </authorList>
    </citation>
    <scope>NUCLEOTIDE SEQUENCE</scope>
</reference>
<accession>A0A7R9IQH3</accession>
<keyword evidence="3" id="KW-0809">Transit peptide</keyword>
<dbReference type="InterPro" id="IPR000235">
    <property type="entry name" value="Ribosomal_uS7"/>
</dbReference>
<dbReference type="InterPro" id="IPR036823">
    <property type="entry name" value="Ribosomal_uS7_dom_sf"/>
</dbReference>
<organism evidence="10">
    <name type="scientific">Timema tahoe</name>
    <dbReference type="NCBI Taxonomy" id="61484"/>
    <lineage>
        <taxon>Eukaryota</taxon>
        <taxon>Metazoa</taxon>
        <taxon>Ecdysozoa</taxon>
        <taxon>Arthropoda</taxon>
        <taxon>Hexapoda</taxon>
        <taxon>Insecta</taxon>
        <taxon>Pterygota</taxon>
        <taxon>Neoptera</taxon>
        <taxon>Polyneoptera</taxon>
        <taxon>Phasmatodea</taxon>
        <taxon>Timematodea</taxon>
        <taxon>Timematoidea</taxon>
        <taxon>Timematidae</taxon>
        <taxon>Timema</taxon>
    </lineage>
</organism>